<protein>
    <recommendedName>
        <fullName evidence="1">SAF domain-containing protein</fullName>
    </recommendedName>
</protein>
<gene>
    <name evidence="2" type="ORF">AN619_04890</name>
</gene>
<comment type="caution">
    <text evidence="2">The sequence shown here is derived from an EMBL/GenBank/DDBJ whole genome shotgun (WGS) entry which is preliminary data.</text>
</comment>
<dbReference type="RefSeq" id="WP_068554751.1">
    <property type="nucleotide sequence ID" value="NZ_LOEE01000016.1"/>
</dbReference>
<dbReference type="InterPro" id="IPR031571">
    <property type="entry name" value="RcpC_dom"/>
</dbReference>
<dbReference type="OrthoDB" id="1807218at2"/>
<dbReference type="InterPro" id="IPR013974">
    <property type="entry name" value="SAF"/>
</dbReference>
<organism evidence="2 3">
    <name type="scientific">Thermotalea metallivorans</name>
    <dbReference type="NCBI Taxonomy" id="520762"/>
    <lineage>
        <taxon>Bacteria</taxon>
        <taxon>Bacillati</taxon>
        <taxon>Bacillota</taxon>
        <taxon>Clostridia</taxon>
        <taxon>Peptostreptococcales</taxon>
        <taxon>Thermotaleaceae</taxon>
        <taxon>Thermotalea</taxon>
    </lineage>
</organism>
<dbReference type="NCBIfam" id="TIGR03177">
    <property type="entry name" value="pilus_cpaB"/>
    <property type="match status" value="1"/>
</dbReference>
<feature type="domain" description="SAF" evidence="1">
    <location>
        <begin position="36"/>
        <end position="101"/>
    </location>
</feature>
<dbReference type="Pfam" id="PF08666">
    <property type="entry name" value="SAF"/>
    <property type="match status" value="1"/>
</dbReference>
<keyword evidence="3" id="KW-1185">Reference proteome</keyword>
<name>A0A140L9Y8_9FIRM</name>
<dbReference type="Proteomes" id="UP000070456">
    <property type="component" value="Unassembled WGS sequence"/>
</dbReference>
<evidence type="ECO:0000313" key="3">
    <source>
        <dbReference type="Proteomes" id="UP000070456"/>
    </source>
</evidence>
<dbReference type="SMART" id="SM00858">
    <property type="entry name" value="SAF"/>
    <property type="match status" value="1"/>
</dbReference>
<dbReference type="EMBL" id="LOEE01000016">
    <property type="protein sequence ID" value="KXG77363.1"/>
    <property type="molecule type" value="Genomic_DNA"/>
</dbReference>
<dbReference type="InterPro" id="IPR017592">
    <property type="entry name" value="Pilus_assmbl_Flp-typ_CpaB"/>
</dbReference>
<dbReference type="CDD" id="cd11614">
    <property type="entry name" value="SAF_CpaB_FlgA_like"/>
    <property type="match status" value="1"/>
</dbReference>
<proteinExistence type="predicted"/>
<dbReference type="Pfam" id="PF16976">
    <property type="entry name" value="RcpC"/>
    <property type="match status" value="1"/>
</dbReference>
<dbReference type="AlphaFoldDB" id="A0A140L9Y8"/>
<evidence type="ECO:0000313" key="2">
    <source>
        <dbReference type="EMBL" id="KXG77363.1"/>
    </source>
</evidence>
<evidence type="ECO:0000259" key="1">
    <source>
        <dbReference type="SMART" id="SM00858"/>
    </source>
</evidence>
<dbReference type="STRING" id="520762.AN619_04890"/>
<sequence length="256" mass="26962">MKGKNSGSIFFMLSIIAAVGAAFLFTKAAITYNQLVPVVVANPSKGDIPAFHVIQAEDVTVAMAPRSEIKKGTYKNINGVIGKATRTLIPAGEKISTKHLVVEGAKSILSAKVSEKKDGSLRGFPIPVDMVSGLGGALEIGDKVDVIGALNLPAGPMKSNKEPVSKILAAGVEIIGKIGSKEQPAGYIVNLTPKQAQDVQFALLNGKISFAVYPFEYDLKASDTKPTTTESFIFQYLANPSLIQGGNSNENANSNQ</sequence>
<accession>A0A140L9Y8</accession>
<reference evidence="2 3" key="1">
    <citation type="submission" date="2015-12" db="EMBL/GenBank/DDBJ databases">
        <title>Draft genome sequence of the thermoanaerobe Thermotalea metallivorans, an isolate from the runoff channel of the Great Artesian Basin, Australia.</title>
        <authorList>
            <person name="Patel B.K."/>
        </authorList>
    </citation>
    <scope>NUCLEOTIDE SEQUENCE [LARGE SCALE GENOMIC DNA]</scope>
    <source>
        <strain evidence="2 3">B2-1</strain>
    </source>
</reference>
<dbReference type="Gene3D" id="3.90.1210.10">
    <property type="entry name" value="Antifreeze-like/N-acetylneuraminic acid synthase C-terminal domain"/>
    <property type="match status" value="1"/>
</dbReference>